<accession>A0A840S8U6</accession>
<gene>
    <name evidence="6" type="ORF">HNQ51_002745</name>
</gene>
<evidence type="ECO:0000313" key="7">
    <source>
        <dbReference type="Proteomes" id="UP000554837"/>
    </source>
</evidence>
<dbReference type="AlphaFoldDB" id="A0A840S8U6"/>
<dbReference type="PANTHER" id="PTHR38478">
    <property type="entry name" value="PEPTIDASE M1A AND M12B"/>
    <property type="match status" value="1"/>
</dbReference>
<dbReference type="Proteomes" id="UP000554837">
    <property type="component" value="Unassembled WGS sequence"/>
</dbReference>
<feature type="chain" id="PRO_5032633021" description="DUF5117 domain-containing protein" evidence="2">
    <location>
        <begin position="25"/>
        <end position="866"/>
    </location>
</feature>
<dbReference type="InterPro" id="IPR034032">
    <property type="entry name" value="Zn_MMP-like_bac"/>
</dbReference>
<keyword evidence="7" id="KW-1185">Reference proteome</keyword>
<evidence type="ECO:0000256" key="2">
    <source>
        <dbReference type="SAM" id="SignalP"/>
    </source>
</evidence>
<dbReference type="InterPro" id="IPR033428">
    <property type="entry name" value="DUF5118"/>
</dbReference>
<feature type="compositionally biased region" description="Low complexity" evidence="1">
    <location>
        <begin position="30"/>
        <end position="39"/>
    </location>
</feature>
<dbReference type="Gene3D" id="3.40.390.10">
    <property type="entry name" value="Collagenase (Catalytic Domain)"/>
    <property type="match status" value="1"/>
</dbReference>
<dbReference type="CDD" id="cd04276">
    <property type="entry name" value="ZnMc_MMP_like_2"/>
    <property type="match status" value="1"/>
</dbReference>
<evidence type="ECO:0000259" key="3">
    <source>
        <dbReference type="Pfam" id="PF16313"/>
    </source>
</evidence>
<evidence type="ECO:0000313" key="6">
    <source>
        <dbReference type="EMBL" id="MBB5205426.1"/>
    </source>
</evidence>
<organism evidence="6 7">
    <name type="scientific">Inhella inkyongensis</name>
    <dbReference type="NCBI Taxonomy" id="392593"/>
    <lineage>
        <taxon>Bacteria</taxon>
        <taxon>Pseudomonadati</taxon>
        <taxon>Pseudomonadota</taxon>
        <taxon>Betaproteobacteria</taxon>
        <taxon>Burkholderiales</taxon>
        <taxon>Sphaerotilaceae</taxon>
        <taxon>Inhella</taxon>
    </lineage>
</organism>
<dbReference type="SUPFAM" id="SSF55486">
    <property type="entry name" value="Metalloproteases ('zincins'), catalytic domain"/>
    <property type="match status" value="1"/>
</dbReference>
<keyword evidence="2" id="KW-0732">Signal</keyword>
<dbReference type="PANTHER" id="PTHR38478:SF1">
    <property type="entry name" value="ZINC DEPENDENT METALLOPROTEASE DOMAIN LIPOPROTEIN"/>
    <property type="match status" value="1"/>
</dbReference>
<reference evidence="6 7" key="1">
    <citation type="submission" date="2020-08" db="EMBL/GenBank/DDBJ databases">
        <title>Genomic Encyclopedia of Type Strains, Phase IV (KMG-IV): sequencing the most valuable type-strain genomes for metagenomic binning, comparative biology and taxonomic classification.</title>
        <authorList>
            <person name="Goeker M."/>
        </authorList>
    </citation>
    <scope>NUCLEOTIDE SEQUENCE [LARGE SCALE GENOMIC DNA]</scope>
    <source>
        <strain evidence="6 7">DSM 23958</strain>
    </source>
</reference>
<feature type="region of interest" description="Disordered" evidence="1">
    <location>
        <begin position="30"/>
        <end position="52"/>
    </location>
</feature>
<feature type="signal peptide" evidence="2">
    <location>
        <begin position="1"/>
        <end position="24"/>
    </location>
</feature>
<name>A0A840S8U6_9BURK</name>
<sequence length="866" mass="94888">MPSAWRLKALSAAALLACGLAAQAQTPATPPASAVAGARPTPPAAAPDAAEPKAYDKVITKDASTQAGLFTLHEQKGKFYFEIPKAKLDQNLLMVATAKSVPANTDHAGRALNRDVVRFVLRNHKVYLEEISFAYQGDPSRAIHSAVERSQRATVLAVVPVEAYGKDGAPVIEVSKLFTTEVGDFTARPLVRAAGLDSARSYLDKGRAFPTSLRMDAVHTYTLAPQPLPPGLPLPPGFQMPPQPVRSGTVDMAYSIVELPAQPMMPRQHDDRVGFFSTAHVDYATDDHESTRKRWIARWRLEKKDPGAALSEPVKPVVWYIDSATPEFLVPYIKKGVEAWNVAFEAAGFKNAIQARPFPTKAEDPEFDPDDVRYSLIRWVPSPVPNAYGPHLSDPRSGEILNANIVMYHNILQLQRDWYVTQAGAVDKRAQQLPLPNDLMGDLVAYVVTHEVGHSLGLPHNMKASSTYPTEKLRDPAWLKTMGHVPTLMDYSRFNYLVQPEDKVDTALLFPKVGPYDLFAVRWGYSPIAGATSPEAERATLDAWAREQDSKPWLRFTTPKAEGDLGENTEAVGDADAVLATTWGTKNLQRIVKGLPKMAMAPGRDDRALQELYRAVWGQWGRELGHVAAIVGGYETQNKHGSQPGTIATPTTRANQARAVKFLGEQILATPTWALEPTVTERLPVSEPATLLLNTQRQVLRNLLERSRTARLQLHEAQLGAKAYRVSDLLADLRGAVYSELQGSAAPSPHRRNLQLTYLGVLNERLNNHNPANADDARSAVRAELRTLQALFSAKAAQAGDAGAKAHWGELSHSAQASLDPKLAQAFAPALPLVRPGFAEESCWPGREAWLLQGLSSEEDHSGHRH</sequence>
<dbReference type="InterPro" id="IPR033413">
    <property type="entry name" value="DUF5117"/>
</dbReference>
<feature type="domain" description="EcxA zinc-binding" evidence="3">
    <location>
        <begin position="434"/>
        <end position="742"/>
    </location>
</feature>
<dbReference type="RefSeq" id="WP_175423611.1">
    <property type="nucleotide sequence ID" value="NZ_CP040709.1"/>
</dbReference>
<dbReference type="GO" id="GO:0008237">
    <property type="term" value="F:metallopeptidase activity"/>
    <property type="evidence" value="ECO:0007669"/>
    <property type="project" value="InterPro"/>
</dbReference>
<dbReference type="Pfam" id="PF17162">
    <property type="entry name" value="DUF5118"/>
    <property type="match status" value="1"/>
</dbReference>
<comment type="caution">
    <text evidence="6">The sequence shown here is derived from an EMBL/GenBank/DDBJ whole genome shotgun (WGS) entry which is preliminary data.</text>
</comment>
<feature type="domain" description="DUF5118" evidence="5">
    <location>
        <begin position="52"/>
        <end position="98"/>
    </location>
</feature>
<evidence type="ECO:0008006" key="8">
    <source>
        <dbReference type="Google" id="ProtNLM"/>
    </source>
</evidence>
<proteinExistence type="predicted"/>
<evidence type="ECO:0000256" key="1">
    <source>
        <dbReference type="SAM" id="MobiDB-lite"/>
    </source>
</evidence>
<evidence type="ECO:0000259" key="4">
    <source>
        <dbReference type="Pfam" id="PF17148"/>
    </source>
</evidence>
<dbReference type="EMBL" id="JACHHO010000004">
    <property type="protein sequence ID" value="MBB5205426.1"/>
    <property type="molecule type" value="Genomic_DNA"/>
</dbReference>
<protein>
    <recommendedName>
        <fullName evidence="8">DUF5117 domain-containing protein</fullName>
    </recommendedName>
</protein>
<dbReference type="Pfam" id="PF16313">
    <property type="entry name" value="DUF4953"/>
    <property type="match status" value="1"/>
</dbReference>
<feature type="domain" description="DUF5117" evidence="4">
    <location>
        <begin position="109"/>
        <end position="304"/>
    </location>
</feature>
<evidence type="ECO:0000259" key="5">
    <source>
        <dbReference type="Pfam" id="PF17162"/>
    </source>
</evidence>
<dbReference type="InterPro" id="IPR032534">
    <property type="entry name" value="EcxA_zinc-bd"/>
</dbReference>
<dbReference type="InterPro" id="IPR024079">
    <property type="entry name" value="MetalloPept_cat_dom_sf"/>
</dbReference>
<dbReference type="Pfam" id="PF17148">
    <property type="entry name" value="DUF5117"/>
    <property type="match status" value="1"/>
</dbReference>